<dbReference type="Proteomes" id="UP000184111">
    <property type="component" value="Unassembled WGS sequence"/>
</dbReference>
<keyword evidence="3" id="KW-1185">Reference proteome</keyword>
<dbReference type="EMBL" id="FRBI01000020">
    <property type="protein sequence ID" value="SHN09911.1"/>
    <property type="molecule type" value="Genomic_DNA"/>
</dbReference>
<accession>A0A1M7P086</accession>
<proteinExistence type="predicted"/>
<organism evidence="2 3">
    <name type="scientific">Actinacidiphila paucisporea</name>
    <dbReference type="NCBI Taxonomy" id="310782"/>
    <lineage>
        <taxon>Bacteria</taxon>
        <taxon>Bacillati</taxon>
        <taxon>Actinomycetota</taxon>
        <taxon>Actinomycetes</taxon>
        <taxon>Kitasatosporales</taxon>
        <taxon>Streptomycetaceae</taxon>
        <taxon>Actinacidiphila</taxon>
    </lineage>
</organism>
<reference evidence="2 3" key="1">
    <citation type="submission" date="2016-11" db="EMBL/GenBank/DDBJ databases">
        <authorList>
            <person name="Jaros S."/>
            <person name="Januszkiewicz K."/>
            <person name="Wedrychowicz H."/>
        </authorList>
    </citation>
    <scope>NUCLEOTIDE SEQUENCE [LARGE SCALE GENOMIC DNA]</scope>
    <source>
        <strain evidence="2 3">CGMCC 4.2025</strain>
    </source>
</reference>
<gene>
    <name evidence="2" type="ORF">SAMN05216499_12092</name>
</gene>
<feature type="compositionally biased region" description="Low complexity" evidence="1">
    <location>
        <begin position="67"/>
        <end position="90"/>
    </location>
</feature>
<dbReference type="STRING" id="310782.SAMN05216499_12092"/>
<evidence type="ECO:0000313" key="3">
    <source>
        <dbReference type="Proteomes" id="UP000184111"/>
    </source>
</evidence>
<dbReference type="AlphaFoldDB" id="A0A1M7P086"/>
<protein>
    <submittedName>
        <fullName evidence="2">X-Pro dipeptidyl-peptidase</fullName>
    </submittedName>
</protein>
<dbReference type="RefSeq" id="WP_407640057.1">
    <property type="nucleotide sequence ID" value="NZ_FRBI01000020.1"/>
</dbReference>
<feature type="region of interest" description="Disordered" evidence="1">
    <location>
        <begin position="46"/>
        <end position="90"/>
    </location>
</feature>
<name>A0A1M7P086_9ACTN</name>
<evidence type="ECO:0000256" key="1">
    <source>
        <dbReference type="SAM" id="MobiDB-lite"/>
    </source>
</evidence>
<dbReference type="Gene3D" id="2.60.120.260">
    <property type="entry name" value="Galactose-binding domain-like"/>
    <property type="match status" value="1"/>
</dbReference>
<evidence type="ECO:0000313" key="2">
    <source>
        <dbReference type="EMBL" id="SHN09911.1"/>
    </source>
</evidence>
<dbReference type="SUPFAM" id="SSF49785">
    <property type="entry name" value="Galactose-binding domain-like"/>
    <property type="match status" value="1"/>
</dbReference>
<dbReference type="InterPro" id="IPR008979">
    <property type="entry name" value="Galactose-bd-like_sf"/>
</dbReference>
<sequence>MVPAGHRLALIVAGTDSGLIVAPSTKPTISLDLSRSSMNLPLVGGFPAPAPAHAPRPGAGSRGATGGPSAAVPAGGPAAALPASQAARLR</sequence>